<dbReference type="Gene3D" id="1.10.150.120">
    <property type="entry name" value="[2Fe-2S]-binding domain"/>
    <property type="match status" value="1"/>
</dbReference>
<dbReference type="InterPro" id="IPR012675">
    <property type="entry name" value="Beta-grasp_dom_sf"/>
</dbReference>
<dbReference type="EMBL" id="CP076362">
    <property type="protein sequence ID" value="QWK92419.1"/>
    <property type="molecule type" value="Genomic_DNA"/>
</dbReference>
<dbReference type="Pfam" id="PF00111">
    <property type="entry name" value="Fer2"/>
    <property type="match status" value="1"/>
</dbReference>
<dbReference type="GO" id="GO:0051537">
    <property type="term" value="F:2 iron, 2 sulfur cluster binding"/>
    <property type="evidence" value="ECO:0007669"/>
    <property type="project" value="UniProtKB-KW"/>
</dbReference>
<evidence type="ECO:0000313" key="8">
    <source>
        <dbReference type="Proteomes" id="UP000679352"/>
    </source>
</evidence>
<reference evidence="7" key="1">
    <citation type="submission" date="2021-06" db="EMBL/GenBank/DDBJ databases">
        <authorList>
            <person name="Lee C.-S."/>
            <person name="Jin L."/>
        </authorList>
    </citation>
    <scope>NUCLEOTIDE SEQUENCE</scope>
    <source>
        <strain evidence="7">Con5</strain>
        <plasmid evidence="7">p1</plasmid>
    </source>
</reference>
<name>A0A975S2P7_9RHOB</name>
<dbReference type="Proteomes" id="UP000679352">
    <property type="component" value="Plasmid p1"/>
</dbReference>
<keyword evidence="8" id="KW-1185">Reference proteome</keyword>
<proteinExistence type="predicted"/>
<dbReference type="PANTHER" id="PTHR44379:SF5">
    <property type="entry name" value="OXIDOREDUCTASE WITH IRON-SULFUR SUBUNIT"/>
    <property type="match status" value="1"/>
</dbReference>
<evidence type="ECO:0000256" key="2">
    <source>
        <dbReference type="ARBA" id="ARBA00022723"/>
    </source>
</evidence>
<sequence length="163" mass="17527">MTRNAPLTLTVNGREVSRTIPPQMLLVEFLREELRLTGPHVGCDTTQCGCCAVHLDGQVVKACTVLAMQAQGHVVQTIEGMAGATLHPMQQAFIDHHALQCGYCTPGMIMTCIAVARDHAPLTEAEARRQLEGNICRCTGYNNIVAALLDGQARMQGGDDVSV</sequence>
<dbReference type="AlphaFoldDB" id="A0A975S2P7"/>
<dbReference type="InterPro" id="IPR036884">
    <property type="entry name" value="2Fe-2S-bd_dom_sf"/>
</dbReference>
<keyword evidence="3" id="KW-0560">Oxidoreductase</keyword>
<protein>
    <submittedName>
        <fullName evidence="7">(2Fe-2S)-binding protein</fullName>
    </submittedName>
</protein>
<dbReference type="KEGG" id="gfu:KM031_17100"/>
<evidence type="ECO:0000259" key="6">
    <source>
        <dbReference type="PROSITE" id="PS51085"/>
    </source>
</evidence>
<dbReference type="InterPro" id="IPR002888">
    <property type="entry name" value="2Fe-2S-bd"/>
</dbReference>
<dbReference type="GO" id="GO:0016491">
    <property type="term" value="F:oxidoreductase activity"/>
    <property type="evidence" value="ECO:0007669"/>
    <property type="project" value="UniProtKB-KW"/>
</dbReference>
<dbReference type="InterPro" id="IPR051452">
    <property type="entry name" value="Diverse_Oxidoreductases"/>
</dbReference>
<dbReference type="SUPFAM" id="SSF54292">
    <property type="entry name" value="2Fe-2S ferredoxin-like"/>
    <property type="match status" value="1"/>
</dbReference>
<dbReference type="PANTHER" id="PTHR44379">
    <property type="entry name" value="OXIDOREDUCTASE WITH IRON-SULFUR SUBUNIT"/>
    <property type="match status" value="1"/>
</dbReference>
<geneLocation type="plasmid" evidence="7 8">
    <name>p1</name>
</geneLocation>
<dbReference type="InterPro" id="IPR036010">
    <property type="entry name" value="2Fe-2S_ferredoxin-like_sf"/>
</dbReference>
<dbReference type="RefSeq" id="WP_215505292.1">
    <property type="nucleotide sequence ID" value="NZ_CP076362.1"/>
</dbReference>
<evidence type="ECO:0000256" key="1">
    <source>
        <dbReference type="ARBA" id="ARBA00022714"/>
    </source>
</evidence>
<dbReference type="FunFam" id="3.10.20.30:FF:000020">
    <property type="entry name" value="Xanthine dehydrogenase iron-sulfur subunit"/>
    <property type="match status" value="1"/>
</dbReference>
<dbReference type="PROSITE" id="PS51085">
    <property type="entry name" value="2FE2S_FER_2"/>
    <property type="match status" value="1"/>
</dbReference>
<keyword evidence="4" id="KW-0408">Iron</keyword>
<keyword evidence="7" id="KW-0614">Plasmid</keyword>
<organism evidence="7 8">
    <name type="scientific">Gemmobacter fulvus</name>
    <dbReference type="NCBI Taxonomy" id="2840474"/>
    <lineage>
        <taxon>Bacteria</taxon>
        <taxon>Pseudomonadati</taxon>
        <taxon>Pseudomonadota</taxon>
        <taxon>Alphaproteobacteria</taxon>
        <taxon>Rhodobacterales</taxon>
        <taxon>Paracoccaceae</taxon>
        <taxon>Gemmobacter</taxon>
    </lineage>
</organism>
<gene>
    <name evidence="7" type="ORF">KM031_17100</name>
</gene>
<keyword evidence="1" id="KW-0001">2Fe-2S</keyword>
<keyword evidence="2" id="KW-0479">Metal-binding</keyword>
<accession>A0A975S2P7</accession>
<keyword evidence="5" id="KW-0411">Iron-sulfur</keyword>
<dbReference type="SUPFAM" id="SSF47741">
    <property type="entry name" value="CO dehydrogenase ISP C-domain like"/>
    <property type="match status" value="1"/>
</dbReference>
<evidence type="ECO:0000256" key="4">
    <source>
        <dbReference type="ARBA" id="ARBA00023004"/>
    </source>
</evidence>
<dbReference type="GO" id="GO:0046872">
    <property type="term" value="F:metal ion binding"/>
    <property type="evidence" value="ECO:0007669"/>
    <property type="project" value="UniProtKB-KW"/>
</dbReference>
<dbReference type="Gene3D" id="3.10.20.30">
    <property type="match status" value="1"/>
</dbReference>
<evidence type="ECO:0000256" key="5">
    <source>
        <dbReference type="ARBA" id="ARBA00023014"/>
    </source>
</evidence>
<dbReference type="InterPro" id="IPR001041">
    <property type="entry name" value="2Fe-2S_ferredoxin-type"/>
</dbReference>
<feature type="domain" description="2Fe-2S ferredoxin-type" evidence="6">
    <location>
        <begin position="5"/>
        <end position="81"/>
    </location>
</feature>
<evidence type="ECO:0000256" key="3">
    <source>
        <dbReference type="ARBA" id="ARBA00023002"/>
    </source>
</evidence>
<dbReference type="Pfam" id="PF01799">
    <property type="entry name" value="Fer2_2"/>
    <property type="match status" value="1"/>
</dbReference>
<evidence type="ECO:0000313" key="7">
    <source>
        <dbReference type="EMBL" id="QWK92419.1"/>
    </source>
</evidence>